<dbReference type="PATRIC" id="fig|1609969.3.peg.2103"/>
<evidence type="ECO:0000256" key="1">
    <source>
        <dbReference type="ARBA" id="ARBA00001947"/>
    </source>
</evidence>
<sequence length="550" mass="61584">MLNRKIKMYIRQHKEMIIVSAVVVILVILAVIGLMSLESFYRKMTLATMPIQFILAGINAGIFVFMYLTFMRGGFAKLDKAPIKGKDIQITWDDVIGMHDAKQEAWEVVQLIKDRAKLHKMGGNVIKGLLMLGPPGCGKTYMAKAIATEANMPFISMSGSEFVEVFVGVGASRVRKLFQKARDLAYGYGGCIIFIDEIDAIGRARSFSFMGGQETNSTLNQVLAEMDGLKGKEDNIVVIGATNAQETHLDEALLRPGRFDRKILVTLPSQQDREELFRFYMNKVKADKNLDLGRLARRAVSKTPADIANIVKESALIATRNKRSEITLKDISEAFERVDLGIKHKLTVTPREKEMTAVHESGHLLVTYLKAPSKSIFKASIIPRRGALGVVWSPEKEELHSQSREQLCSEIMIALGGFVAEKVKYGTTTTGVSSDFKKALNIAHAMVWVLGMGESGYIGDYTSISKEELSESVKFLLNKDTNAIMQYCMVEVEKTLKDQRHILDRFSSELLKREELEYDEIIAIFEEYGFKETAYDGTIPVDDKEWGSNI</sequence>
<evidence type="ECO:0000313" key="10">
    <source>
        <dbReference type="EMBL" id="KJJ84162.1"/>
    </source>
</evidence>
<comment type="similarity">
    <text evidence="2">In the C-terminal section; belongs to the peptidase M41 family.</text>
</comment>
<keyword evidence="8" id="KW-0472">Membrane</keyword>
<comment type="cofactor">
    <cofactor evidence="1">
        <name>Zn(2+)</name>
        <dbReference type="ChEBI" id="CHEBI:29105"/>
    </cofactor>
</comment>
<dbReference type="AlphaFoldDB" id="A0A0F0CLQ1"/>
<dbReference type="SUPFAM" id="SSF52540">
    <property type="entry name" value="P-loop containing nucleoside triphosphate hydrolases"/>
    <property type="match status" value="1"/>
</dbReference>
<accession>A0A0F0CLQ1</accession>
<evidence type="ECO:0000256" key="8">
    <source>
        <dbReference type="SAM" id="Phobius"/>
    </source>
</evidence>
<dbReference type="Pfam" id="PF00004">
    <property type="entry name" value="AAA"/>
    <property type="match status" value="1"/>
</dbReference>
<keyword evidence="4" id="KW-0479">Metal-binding</keyword>
<dbReference type="InterPro" id="IPR041569">
    <property type="entry name" value="AAA_lid_3"/>
</dbReference>
<dbReference type="Gene3D" id="1.10.8.60">
    <property type="match status" value="1"/>
</dbReference>
<dbReference type="PANTHER" id="PTHR23076">
    <property type="entry name" value="METALLOPROTEASE M41 FTSH"/>
    <property type="match status" value="1"/>
</dbReference>
<evidence type="ECO:0000256" key="7">
    <source>
        <dbReference type="ARBA" id="ARBA00023049"/>
    </source>
</evidence>
<dbReference type="PANTHER" id="PTHR23076:SF97">
    <property type="entry name" value="ATP-DEPENDENT ZINC METALLOPROTEASE YME1L1"/>
    <property type="match status" value="1"/>
</dbReference>
<evidence type="ECO:0000256" key="5">
    <source>
        <dbReference type="ARBA" id="ARBA00022801"/>
    </source>
</evidence>
<keyword evidence="11" id="KW-1185">Reference proteome</keyword>
<protein>
    <submittedName>
        <fullName evidence="10">Cell division protein FtsH</fullName>
    </submittedName>
</protein>
<evidence type="ECO:0000256" key="3">
    <source>
        <dbReference type="ARBA" id="ARBA00022670"/>
    </source>
</evidence>
<gene>
    <name evidence="10" type="ORF">OMAG_001974</name>
</gene>
<feature type="transmembrane region" description="Helical" evidence="8">
    <location>
        <begin position="16"/>
        <end position="37"/>
    </location>
</feature>
<dbReference type="Gene3D" id="1.20.58.760">
    <property type="entry name" value="Peptidase M41"/>
    <property type="match status" value="1"/>
</dbReference>
<dbReference type="GO" id="GO:0016887">
    <property type="term" value="F:ATP hydrolysis activity"/>
    <property type="evidence" value="ECO:0007669"/>
    <property type="project" value="InterPro"/>
</dbReference>
<dbReference type="InterPro" id="IPR037219">
    <property type="entry name" value="Peptidase_M41-like"/>
</dbReference>
<keyword evidence="8" id="KW-1133">Transmembrane helix</keyword>
<feature type="transmembrane region" description="Helical" evidence="8">
    <location>
        <begin position="49"/>
        <end position="70"/>
    </location>
</feature>
<dbReference type="Pfam" id="PF17862">
    <property type="entry name" value="AAA_lid_3"/>
    <property type="match status" value="1"/>
</dbReference>
<keyword evidence="8" id="KW-0812">Transmembrane</keyword>
<dbReference type="GO" id="GO:0005886">
    <property type="term" value="C:plasma membrane"/>
    <property type="evidence" value="ECO:0007669"/>
    <property type="project" value="TreeGrafter"/>
</dbReference>
<evidence type="ECO:0000259" key="9">
    <source>
        <dbReference type="SMART" id="SM00382"/>
    </source>
</evidence>
<dbReference type="GO" id="GO:0030163">
    <property type="term" value="P:protein catabolic process"/>
    <property type="evidence" value="ECO:0007669"/>
    <property type="project" value="TreeGrafter"/>
</dbReference>
<dbReference type="SMART" id="SM00382">
    <property type="entry name" value="AAA"/>
    <property type="match status" value="1"/>
</dbReference>
<dbReference type="InterPro" id="IPR027417">
    <property type="entry name" value="P-loop_NTPase"/>
</dbReference>
<dbReference type="InterPro" id="IPR003593">
    <property type="entry name" value="AAA+_ATPase"/>
</dbReference>
<proteinExistence type="inferred from homology"/>
<keyword evidence="3" id="KW-0645">Protease</keyword>
<keyword evidence="6" id="KW-0862">Zinc</keyword>
<dbReference type="GO" id="GO:0051301">
    <property type="term" value="P:cell division"/>
    <property type="evidence" value="ECO:0007669"/>
    <property type="project" value="UniProtKB-KW"/>
</dbReference>
<dbReference type="GO" id="GO:0046872">
    <property type="term" value="F:metal ion binding"/>
    <property type="evidence" value="ECO:0007669"/>
    <property type="project" value="UniProtKB-KW"/>
</dbReference>
<evidence type="ECO:0000256" key="2">
    <source>
        <dbReference type="ARBA" id="ARBA00010044"/>
    </source>
</evidence>
<dbReference type="Proteomes" id="UP000033428">
    <property type="component" value="Unassembled WGS sequence"/>
</dbReference>
<dbReference type="InterPro" id="IPR000642">
    <property type="entry name" value="Peptidase_M41"/>
</dbReference>
<dbReference type="GO" id="GO:0004222">
    <property type="term" value="F:metalloendopeptidase activity"/>
    <property type="evidence" value="ECO:0007669"/>
    <property type="project" value="InterPro"/>
</dbReference>
<evidence type="ECO:0000256" key="4">
    <source>
        <dbReference type="ARBA" id="ARBA00022723"/>
    </source>
</evidence>
<name>A0A0F0CLQ1_9BACT</name>
<dbReference type="GO" id="GO:0004176">
    <property type="term" value="F:ATP-dependent peptidase activity"/>
    <property type="evidence" value="ECO:0007669"/>
    <property type="project" value="InterPro"/>
</dbReference>
<dbReference type="Pfam" id="PF01434">
    <property type="entry name" value="Peptidase_M41"/>
    <property type="match status" value="1"/>
</dbReference>
<keyword evidence="7" id="KW-0482">Metalloprotease</keyword>
<keyword evidence="10" id="KW-0131">Cell cycle</keyword>
<dbReference type="GO" id="GO:0006508">
    <property type="term" value="P:proteolysis"/>
    <property type="evidence" value="ECO:0007669"/>
    <property type="project" value="UniProtKB-KW"/>
</dbReference>
<evidence type="ECO:0000313" key="11">
    <source>
        <dbReference type="Proteomes" id="UP000033428"/>
    </source>
</evidence>
<keyword evidence="10" id="KW-0132">Cell division</keyword>
<keyword evidence="5" id="KW-0378">Hydrolase</keyword>
<dbReference type="SUPFAM" id="SSF140990">
    <property type="entry name" value="FtsH protease domain-like"/>
    <property type="match status" value="1"/>
</dbReference>
<feature type="domain" description="AAA+ ATPase" evidence="9">
    <location>
        <begin position="125"/>
        <end position="269"/>
    </location>
</feature>
<dbReference type="EMBL" id="JYNY01000398">
    <property type="protein sequence ID" value="KJJ84162.1"/>
    <property type="molecule type" value="Genomic_DNA"/>
</dbReference>
<dbReference type="GO" id="GO:0005524">
    <property type="term" value="F:ATP binding"/>
    <property type="evidence" value="ECO:0007669"/>
    <property type="project" value="InterPro"/>
</dbReference>
<dbReference type="InterPro" id="IPR003959">
    <property type="entry name" value="ATPase_AAA_core"/>
</dbReference>
<dbReference type="FunFam" id="3.40.50.300:FF:002568">
    <property type="entry name" value="Cell division protein (FtsH)"/>
    <property type="match status" value="1"/>
</dbReference>
<reference evidence="10 11" key="1">
    <citation type="submission" date="2015-02" db="EMBL/GenBank/DDBJ databases">
        <title>Single-cell genomics of uncultivated deep-branching MTB reveals a conserved set of magnetosome genes.</title>
        <authorList>
            <person name="Kolinko S."/>
            <person name="Richter M."/>
            <person name="Glockner F.O."/>
            <person name="Brachmann A."/>
            <person name="Schuler D."/>
        </authorList>
    </citation>
    <scope>NUCLEOTIDE SEQUENCE [LARGE SCALE GENOMIC DNA]</scope>
    <source>
        <strain evidence="10">SKK-01</strain>
    </source>
</reference>
<organism evidence="10 11">
    <name type="scientific">Candidatus Omnitrophus magneticus</name>
    <dbReference type="NCBI Taxonomy" id="1609969"/>
    <lineage>
        <taxon>Bacteria</taxon>
        <taxon>Pseudomonadati</taxon>
        <taxon>Candidatus Omnitrophota</taxon>
        <taxon>Candidatus Omnitrophus</taxon>
    </lineage>
</organism>
<comment type="caution">
    <text evidence="10">The sequence shown here is derived from an EMBL/GenBank/DDBJ whole genome shotgun (WGS) entry which is preliminary data.</text>
</comment>
<dbReference type="Gene3D" id="3.40.50.300">
    <property type="entry name" value="P-loop containing nucleotide triphosphate hydrolases"/>
    <property type="match status" value="1"/>
</dbReference>
<evidence type="ECO:0000256" key="6">
    <source>
        <dbReference type="ARBA" id="ARBA00022833"/>
    </source>
</evidence>